<feature type="region of interest" description="Disordered" evidence="1">
    <location>
        <begin position="1"/>
        <end position="74"/>
    </location>
</feature>
<dbReference type="GO" id="GO:0030687">
    <property type="term" value="C:preribosome, large subunit precursor"/>
    <property type="evidence" value="ECO:0007669"/>
    <property type="project" value="TreeGrafter"/>
</dbReference>
<protein>
    <recommendedName>
        <fullName evidence="2">DUF2423 domain-containing protein</fullName>
    </recommendedName>
</protein>
<name>A0AAJ0D663_9PEZI</name>
<dbReference type="Proteomes" id="UP001271007">
    <property type="component" value="Unassembled WGS sequence"/>
</dbReference>
<feature type="compositionally biased region" description="Basic and acidic residues" evidence="1">
    <location>
        <begin position="173"/>
        <end position="184"/>
    </location>
</feature>
<evidence type="ECO:0000259" key="2">
    <source>
        <dbReference type="Pfam" id="PF10338"/>
    </source>
</evidence>
<proteinExistence type="predicted"/>
<evidence type="ECO:0000313" key="4">
    <source>
        <dbReference type="Proteomes" id="UP001271007"/>
    </source>
</evidence>
<dbReference type="InterPro" id="IPR019434">
    <property type="entry name" value="DUF2423"/>
</dbReference>
<gene>
    <name evidence="3" type="ORF">LTR09_011446</name>
</gene>
<organism evidence="3 4">
    <name type="scientific">Extremus antarcticus</name>
    <dbReference type="NCBI Taxonomy" id="702011"/>
    <lineage>
        <taxon>Eukaryota</taxon>
        <taxon>Fungi</taxon>
        <taxon>Dikarya</taxon>
        <taxon>Ascomycota</taxon>
        <taxon>Pezizomycotina</taxon>
        <taxon>Dothideomycetes</taxon>
        <taxon>Dothideomycetidae</taxon>
        <taxon>Mycosphaerellales</taxon>
        <taxon>Extremaceae</taxon>
        <taxon>Extremus</taxon>
    </lineage>
</organism>
<dbReference type="PANTHER" id="PTHR28219">
    <property type="entry name" value="UPF0642 PROTEIN YBL028C"/>
    <property type="match status" value="1"/>
</dbReference>
<accession>A0AAJ0D663</accession>
<dbReference type="Pfam" id="PF10338">
    <property type="entry name" value="YBL028C_N"/>
    <property type="match status" value="1"/>
</dbReference>
<feature type="compositionally biased region" description="Basic residues" evidence="1">
    <location>
        <begin position="185"/>
        <end position="211"/>
    </location>
</feature>
<comment type="caution">
    <text evidence="3">The sequence shown here is derived from an EMBL/GenBank/DDBJ whole genome shotgun (WGS) entry which is preliminary data.</text>
</comment>
<dbReference type="PANTHER" id="PTHR28219:SF1">
    <property type="entry name" value="UPF0642 PROTEIN YBL028C"/>
    <property type="match status" value="1"/>
</dbReference>
<evidence type="ECO:0000256" key="1">
    <source>
        <dbReference type="SAM" id="MobiDB-lite"/>
    </source>
</evidence>
<dbReference type="AlphaFoldDB" id="A0AAJ0D663"/>
<evidence type="ECO:0000313" key="3">
    <source>
        <dbReference type="EMBL" id="KAK3047114.1"/>
    </source>
</evidence>
<feature type="region of interest" description="Disordered" evidence="1">
    <location>
        <begin position="160"/>
        <end position="211"/>
    </location>
</feature>
<sequence>MAKSARASVTKRNNQNLKRKVFGPAETARNDRMNAKLLALAQQPKPPRAEMDVEDEGNKSAPSETKDDDRATQGVSSSFLSIAIPAVLLHNNDQNLLTPPTTPDIATATTTTPILEIPAQKQLAKELLFYHLLGASTDVVGFAENGELQLSADVDMDADEASAKPVTRSNKSLKREKTSKLAKIEKKRIRKPRNKIAFAKHPKKAGGGKKR</sequence>
<reference evidence="3" key="1">
    <citation type="submission" date="2023-04" db="EMBL/GenBank/DDBJ databases">
        <title>Black Yeasts Isolated from many extreme environments.</title>
        <authorList>
            <person name="Coleine C."/>
            <person name="Stajich J.E."/>
            <person name="Selbmann L."/>
        </authorList>
    </citation>
    <scope>NUCLEOTIDE SEQUENCE</scope>
    <source>
        <strain evidence="3">CCFEE 5312</strain>
    </source>
</reference>
<keyword evidence="4" id="KW-1185">Reference proteome</keyword>
<dbReference type="EMBL" id="JAWDJX010000068">
    <property type="protein sequence ID" value="KAK3047114.1"/>
    <property type="molecule type" value="Genomic_DNA"/>
</dbReference>
<feature type="domain" description="DUF2423" evidence="2">
    <location>
        <begin position="1"/>
        <end position="44"/>
    </location>
</feature>